<reference evidence="1 2" key="1">
    <citation type="submission" date="2017-07" db="EMBL/GenBank/DDBJ databases">
        <title>Phylogenetic study on the rhizospheric bacterium Ochrobactrum sp. A44.</title>
        <authorList>
            <person name="Krzyzanowska D.M."/>
            <person name="Ossowicki A."/>
            <person name="Rajewska M."/>
            <person name="Maciag T."/>
            <person name="Kaczynski Z."/>
            <person name="Czerwicka M."/>
            <person name="Jafra S."/>
        </authorList>
    </citation>
    <scope>NUCLEOTIDE SEQUENCE [LARGE SCALE GENOMIC DNA]</scope>
    <source>
        <strain evidence="1 2">PR17</strain>
    </source>
</reference>
<dbReference type="EMBL" id="NNRK01000022">
    <property type="protein sequence ID" value="OYR16539.1"/>
    <property type="molecule type" value="Genomic_DNA"/>
</dbReference>
<dbReference type="Proteomes" id="UP000216345">
    <property type="component" value="Unassembled WGS sequence"/>
</dbReference>
<accession>A0A256FNX4</accession>
<evidence type="ECO:0000313" key="1">
    <source>
        <dbReference type="EMBL" id="OYR16539.1"/>
    </source>
</evidence>
<name>A0A256FNX4_9HYPH</name>
<dbReference type="AlphaFoldDB" id="A0A256FNX4"/>
<organism evidence="1 2">
    <name type="scientific">Brucella rhizosphaerae</name>
    <dbReference type="NCBI Taxonomy" id="571254"/>
    <lineage>
        <taxon>Bacteria</taxon>
        <taxon>Pseudomonadati</taxon>
        <taxon>Pseudomonadota</taxon>
        <taxon>Alphaproteobacteria</taxon>
        <taxon>Hyphomicrobiales</taxon>
        <taxon>Brucellaceae</taxon>
        <taxon>Brucella/Ochrobactrum group</taxon>
        <taxon>Brucella</taxon>
    </lineage>
</organism>
<protein>
    <submittedName>
        <fullName evidence="1">Uncharacterized protein</fullName>
    </submittedName>
</protein>
<evidence type="ECO:0000313" key="2">
    <source>
        <dbReference type="Proteomes" id="UP000216345"/>
    </source>
</evidence>
<proteinExistence type="predicted"/>
<comment type="caution">
    <text evidence="1">The sequence shown here is derived from an EMBL/GenBank/DDBJ whole genome shotgun (WGS) entry which is preliminary data.</text>
</comment>
<gene>
    <name evidence="1" type="ORF">CEV32_4172</name>
</gene>
<keyword evidence="2" id="KW-1185">Reference proteome</keyword>
<sequence length="42" mass="4835">MRLVPEIWIASFPPGSAYLPWKTVHFVFGLKYQSGNLDQPKD</sequence>